<feature type="chain" id="PRO_5013051510" description="Lipoprotein" evidence="1">
    <location>
        <begin position="22"/>
        <end position="168"/>
    </location>
</feature>
<evidence type="ECO:0008006" key="4">
    <source>
        <dbReference type="Google" id="ProtNLM"/>
    </source>
</evidence>
<evidence type="ECO:0000313" key="3">
    <source>
        <dbReference type="Proteomes" id="UP000192907"/>
    </source>
</evidence>
<dbReference type="AlphaFoldDB" id="A0A1Y6BKN1"/>
<feature type="signal peptide" evidence="1">
    <location>
        <begin position="1"/>
        <end position="21"/>
    </location>
</feature>
<dbReference type="Proteomes" id="UP000192907">
    <property type="component" value="Unassembled WGS sequence"/>
</dbReference>
<sequence length="168" mass="18786">MKVIIFASCLLLTGCVTTSKAPQGLTENCFCGTITDGSQAICAVWDQEDDLQRSQMLLGSNPGTCNQQACQKLTTGVCRRWTSWSHLNPKYTSLDIKSPCYCDELVIAFGDEIIRVCAAWQDGDSHLLEYYAIEPCQPSRCQQEPFYKAPQYCTLGFQPFYARTEAQP</sequence>
<reference evidence="3" key="1">
    <citation type="submission" date="2017-04" db="EMBL/GenBank/DDBJ databases">
        <authorList>
            <person name="Varghese N."/>
            <person name="Submissions S."/>
        </authorList>
    </citation>
    <scope>NUCLEOTIDE SEQUENCE [LARGE SCALE GENOMIC DNA]</scope>
    <source>
        <strain evidence="3">RKEM611</strain>
    </source>
</reference>
<dbReference type="RefSeq" id="WP_132317075.1">
    <property type="nucleotide sequence ID" value="NZ_FWZT01000005.1"/>
</dbReference>
<accession>A0A1Y6BKN1</accession>
<evidence type="ECO:0000313" key="2">
    <source>
        <dbReference type="EMBL" id="SMF14783.1"/>
    </source>
</evidence>
<evidence type="ECO:0000256" key="1">
    <source>
        <dbReference type="SAM" id="SignalP"/>
    </source>
</evidence>
<name>A0A1Y6BKN1_9BACT</name>
<dbReference type="EMBL" id="FWZT01000005">
    <property type="protein sequence ID" value="SMF14783.1"/>
    <property type="molecule type" value="Genomic_DNA"/>
</dbReference>
<protein>
    <recommendedName>
        <fullName evidence="4">Lipoprotein</fullName>
    </recommendedName>
</protein>
<dbReference type="STRING" id="1513793.SAMN06296036_105318"/>
<keyword evidence="3" id="KW-1185">Reference proteome</keyword>
<organism evidence="2 3">
    <name type="scientific">Pseudobacteriovorax antillogorgiicola</name>
    <dbReference type="NCBI Taxonomy" id="1513793"/>
    <lineage>
        <taxon>Bacteria</taxon>
        <taxon>Pseudomonadati</taxon>
        <taxon>Bdellovibrionota</taxon>
        <taxon>Oligoflexia</taxon>
        <taxon>Oligoflexales</taxon>
        <taxon>Pseudobacteriovoracaceae</taxon>
        <taxon>Pseudobacteriovorax</taxon>
    </lineage>
</organism>
<dbReference type="PROSITE" id="PS51257">
    <property type="entry name" value="PROKAR_LIPOPROTEIN"/>
    <property type="match status" value="1"/>
</dbReference>
<keyword evidence="1" id="KW-0732">Signal</keyword>
<proteinExistence type="predicted"/>
<gene>
    <name evidence="2" type="ORF">SAMN06296036_105318</name>
</gene>